<dbReference type="GO" id="GO:0022857">
    <property type="term" value="F:transmembrane transporter activity"/>
    <property type="evidence" value="ECO:0007669"/>
    <property type="project" value="InterPro"/>
</dbReference>
<keyword evidence="2" id="KW-1133">Transmembrane helix</keyword>
<protein>
    <submittedName>
        <fullName evidence="4">Uncharacterized MFS-type transporter</fullName>
    </submittedName>
</protein>
<feature type="domain" description="Major facilitator superfamily (MFS) profile" evidence="3">
    <location>
        <begin position="26"/>
        <end position="451"/>
    </location>
</feature>
<keyword evidence="2" id="KW-0472">Membrane</keyword>
<feature type="transmembrane region" description="Helical" evidence="2">
    <location>
        <begin position="162"/>
        <end position="189"/>
    </location>
</feature>
<dbReference type="PANTHER" id="PTHR23546:SF1">
    <property type="entry name" value="MEMBRANE PROTEIN"/>
    <property type="match status" value="1"/>
</dbReference>
<dbReference type="Pfam" id="PF07690">
    <property type="entry name" value="MFS_1"/>
    <property type="match status" value="2"/>
</dbReference>
<feature type="transmembrane region" description="Helical" evidence="2">
    <location>
        <begin position="98"/>
        <end position="119"/>
    </location>
</feature>
<dbReference type="EMBL" id="UOEF01000375">
    <property type="protein sequence ID" value="VAW03509.1"/>
    <property type="molecule type" value="Genomic_DNA"/>
</dbReference>
<evidence type="ECO:0000256" key="2">
    <source>
        <dbReference type="SAM" id="Phobius"/>
    </source>
</evidence>
<dbReference type="PANTHER" id="PTHR23546">
    <property type="entry name" value="TRANSPORT PROTEIN"/>
    <property type="match status" value="1"/>
</dbReference>
<feature type="transmembrane region" description="Helical" evidence="2">
    <location>
        <begin position="364"/>
        <end position="390"/>
    </location>
</feature>
<feature type="region of interest" description="Disordered" evidence="1">
    <location>
        <begin position="230"/>
        <end position="252"/>
    </location>
</feature>
<proteinExistence type="predicted"/>
<feature type="transmembrane region" description="Helical" evidence="2">
    <location>
        <begin position="397"/>
        <end position="421"/>
    </location>
</feature>
<feature type="transmembrane region" description="Helical" evidence="2">
    <location>
        <begin position="125"/>
        <end position="150"/>
    </location>
</feature>
<evidence type="ECO:0000259" key="3">
    <source>
        <dbReference type="PROSITE" id="PS50850"/>
    </source>
</evidence>
<feature type="transmembrane region" description="Helical" evidence="2">
    <location>
        <begin position="28"/>
        <end position="48"/>
    </location>
</feature>
<dbReference type="AlphaFoldDB" id="A0A3B0SST1"/>
<feature type="transmembrane region" description="Helical" evidence="2">
    <location>
        <begin position="307"/>
        <end position="329"/>
    </location>
</feature>
<feature type="transmembrane region" description="Helical" evidence="2">
    <location>
        <begin position="341"/>
        <end position="358"/>
    </location>
</feature>
<gene>
    <name evidence="4" type="ORF">MNBD_ALPHA04-2066</name>
</gene>
<organism evidence="4">
    <name type="scientific">hydrothermal vent metagenome</name>
    <dbReference type="NCBI Taxonomy" id="652676"/>
    <lineage>
        <taxon>unclassified sequences</taxon>
        <taxon>metagenomes</taxon>
        <taxon>ecological metagenomes</taxon>
    </lineage>
</organism>
<dbReference type="InterPro" id="IPR020846">
    <property type="entry name" value="MFS_dom"/>
</dbReference>
<dbReference type="SUPFAM" id="SSF103473">
    <property type="entry name" value="MFS general substrate transporter"/>
    <property type="match status" value="1"/>
</dbReference>
<dbReference type="PROSITE" id="PS50850">
    <property type="entry name" value="MFS"/>
    <property type="match status" value="1"/>
</dbReference>
<keyword evidence="2" id="KW-0812">Transmembrane</keyword>
<sequence>MADSPAPQITTAAQAEAKHSPIDNKRMAVLFLVMLVTASGNTAMQSILPTIGTQLKIPDFWVSAAFSWSALLWVYTAPKWARQSDHRGRKALMRLGMIGFSTSFALAGLALFLGIQGWYSALWTFILFALFRSLYGGLGSAAPPAVQAYVAARTPRKDRTKALSLIASSFGLGTIVGPAIAPLLILPFLGLSSPMFVFAFVGVLVMIALAVMLPDDDPGFEARGVVTAEPYSSAPSSNALKDSEGEDESSASNLAEALPPQLRWNDARIKPWLLTGIMGGNAHAFILGVIGFLVLDRLGLRDDPAMGIEMTGVVLMFGAAATLLAQWGLIPLLQMGPRSSILWGMLLAATGCFTIGISSDLYGIIIGFAVASLGFGLFRPGFTAGASLAVSRAEQNGVAGIVASVNGTAFVVSPALGVLLYTYSGQLPFWVAVTMCVFVFGWGYKTLKVDETQRNQA</sequence>
<name>A0A3B0SST1_9ZZZZ</name>
<dbReference type="InterPro" id="IPR036259">
    <property type="entry name" value="MFS_trans_sf"/>
</dbReference>
<dbReference type="Gene3D" id="1.20.1250.20">
    <property type="entry name" value="MFS general substrate transporter like domains"/>
    <property type="match status" value="1"/>
</dbReference>
<feature type="transmembrane region" description="Helical" evidence="2">
    <location>
        <begin position="272"/>
        <end position="295"/>
    </location>
</feature>
<accession>A0A3B0SST1</accession>
<evidence type="ECO:0000256" key="1">
    <source>
        <dbReference type="SAM" id="MobiDB-lite"/>
    </source>
</evidence>
<dbReference type="InterPro" id="IPR011701">
    <property type="entry name" value="MFS"/>
</dbReference>
<feature type="transmembrane region" description="Helical" evidence="2">
    <location>
        <begin position="60"/>
        <end position="77"/>
    </location>
</feature>
<evidence type="ECO:0000313" key="4">
    <source>
        <dbReference type="EMBL" id="VAW03509.1"/>
    </source>
</evidence>
<feature type="transmembrane region" description="Helical" evidence="2">
    <location>
        <begin position="195"/>
        <end position="213"/>
    </location>
</feature>
<feature type="transmembrane region" description="Helical" evidence="2">
    <location>
        <begin position="427"/>
        <end position="444"/>
    </location>
</feature>
<reference evidence="4" key="1">
    <citation type="submission" date="2018-06" db="EMBL/GenBank/DDBJ databases">
        <authorList>
            <person name="Zhirakovskaya E."/>
        </authorList>
    </citation>
    <scope>NUCLEOTIDE SEQUENCE</scope>
</reference>